<proteinExistence type="predicted"/>
<dbReference type="Proteomes" id="UP001524473">
    <property type="component" value="Unassembled WGS sequence"/>
</dbReference>
<feature type="region of interest" description="Disordered" evidence="1">
    <location>
        <begin position="56"/>
        <end position="98"/>
    </location>
</feature>
<sequence>MIRKKLFAVLLCGALISVLFAGCGDKAKNDISNAASRVGDDIASTVSRVESAVESFFEPESSGSGLSSDGSGVDGGLSSAPGSGLDSELSSGGSVSGD</sequence>
<feature type="signal peptide" evidence="2">
    <location>
        <begin position="1"/>
        <end position="21"/>
    </location>
</feature>
<evidence type="ECO:0000256" key="2">
    <source>
        <dbReference type="SAM" id="SignalP"/>
    </source>
</evidence>
<dbReference type="GeneID" id="90531135"/>
<dbReference type="EMBL" id="JANFZH010000013">
    <property type="protein sequence ID" value="MCQ4839666.1"/>
    <property type="molecule type" value="Genomic_DNA"/>
</dbReference>
<reference evidence="3 4" key="1">
    <citation type="submission" date="2022-06" db="EMBL/GenBank/DDBJ databases">
        <title>Isolation of gut microbiota from human fecal samples.</title>
        <authorList>
            <person name="Pamer E.G."/>
            <person name="Barat B."/>
            <person name="Waligurski E."/>
            <person name="Medina S."/>
            <person name="Paddock L."/>
            <person name="Mostad J."/>
        </authorList>
    </citation>
    <scope>NUCLEOTIDE SEQUENCE [LARGE SCALE GENOMIC DNA]</scope>
    <source>
        <strain evidence="3 4">DFI.9.73</strain>
    </source>
</reference>
<organism evidence="3 4">
    <name type="scientific">Neglectibacter timonensis</name>
    <dbReference type="NCBI Taxonomy" id="1776382"/>
    <lineage>
        <taxon>Bacteria</taxon>
        <taxon>Bacillati</taxon>
        <taxon>Bacillota</taxon>
        <taxon>Clostridia</taxon>
        <taxon>Eubacteriales</taxon>
        <taxon>Oscillospiraceae</taxon>
        <taxon>Neglectibacter</taxon>
    </lineage>
</organism>
<accession>A0ABT1RYB3</accession>
<evidence type="ECO:0000256" key="1">
    <source>
        <dbReference type="SAM" id="MobiDB-lite"/>
    </source>
</evidence>
<dbReference type="PROSITE" id="PS51257">
    <property type="entry name" value="PROKAR_LIPOPROTEIN"/>
    <property type="match status" value="1"/>
</dbReference>
<comment type="caution">
    <text evidence="3">The sequence shown here is derived from an EMBL/GenBank/DDBJ whole genome shotgun (WGS) entry which is preliminary data.</text>
</comment>
<feature type="compositionally biased region" description="Low complexity" evidence="1">
    <location>
        <begin position="61"/>
        <end position="98"/>
    </location>
</feature>
<keyword evidence="4" id="KW-1185">Reference proteome</keyword>
<feature type="chain" id="PRO_5047214941" description="Lipoprotein" evidence="2">
    <location>
        <begin position="22"/>
        <end position="98"/>
    </location>
</feature>
<name>A0ABT1RYB3_9FIRM</name>
<evidence type="ECO:0000313" key="3">
    <source>
        <dbReference type="EMBL" id="MCQ4839666.1"/>
    </source>
</evidence>
<gene>
    <name evidence="3" type="ORF">NE695_07040</name>
</gene>
<evidence type="ECO:0008006" key="5">
    <source>
        <dbReference type="Google" id="ProtNLM"/>
    </source>
</evidence>
<protein>
    <recommendedName>
        <fullName evidence="5">Lipoprotein</fullName>
    </recommendedName>
</protein>
<dbReference type="RefSeq" id="WP_066860310.1">
    <property type="nucleotide sequence ID" value="NZ_CABKVV010000009.1"/>
</dbReference>
<evidence type="ECO:0000313" key="4">
    <source>
        <dbReference type="Proteomes" id="UP001524473"/>
    </source>
</evidence>
<keyword evidence="2" id="KW-0732">Signal</keyword>